<keyword evidence="10" id="KW-1185">Reference proteome</keyword>
<evidence type="ECO:0000256" key="1">
    <source>
        <dbReference type="ARBA" id="ARBA00022617"/>
    </source>
</evidence>
<keyword evidence="4 5" id="KW-0408">Iron</keyword>
<gene>
    <name evidence="9" type="ORF">GA0116948_11710</name>
</gene>
<keyword evidence="3" id="KW-0732">Signal</keyword>
<dbReference type="Gene3D" id="2.60.40.10">
    <property type="entry name" value="Immunoglobulins"/>
    <property type="match status" value="1"/>
</dbReference>
<dbReference type="CDD" id="cd04084">
    <property type="entry name" value="CBM6_xylanase-like"/>
    <property type="match status" value="1"/>
</dbReference>
<dbReference type="Gene3D" id="1.10.760.10">
    <property type="entry name" value="Cytochrome c-like domain"/>
    <property type="match status" value="1"/>
</dbReference>
<evidence type="ECO:0000313" key="9">
    <source>
        <dbReference type="EMBL" id="SCC59306.1"/>
    </source>
</evidence>
<accession>A0A1C4FTV9</accession>
<dbReference type="SUPFAM" id="SSF50952">
    <property type="entry name" value="Soluble quinoprotein glucose dehydrogenase"/>
    <property type="match status" value="1"/>
</dbReference>
<dbReference type="Pfam" id="PF06283">
    <property type="entry name" value="ThuA"/>
    <property type="match status" value="1"/>
</dbReference>
<evidence type="ECO:0000259" key="6">
    <source>
        <dbReference type="PROSITE" id="PS50093"/>
    </source>
</evidence>
<dbReference type="Gene3D" id="2.60.120.260">
    <property type="entry name" value="Galactose-binding domain-like"/>
    <property type="match status" value="1"/>
</dbReference>
<dbReference type="InterPro" id="IPR029062">
    <property type="entry name" value="Class_I_gatase-like"/>
</dbReference>
<dbReference type="SUPFAM" id="SSF49299">
    <property type="entry name" value="PKD domain"/>
    <property type="match status" value="1"/>
</dbReference>
<proteinExistence type="predicted"/>
<reference evidence="9 10" key="1">
    <citation type="submission" date="2016-08" db="EMBL/GenBank/DDBJ databases">
        <authorList>
            <person name="Seilhamer J.J."/>
        </authorList>
    </citation>
    <scope>NUCLEOTIDE SEQUENCE [LARGE SCALE GENOMIC DNA]</scope>
    <source>
        <strain evidence="9 10">A37T2</strain>
    </source>
</reference>
<dbReference type="SUPFAM" id="SSF46626">
    <property type="entry name" value="Cytochrome c"/>
    <property type="match status" value="1"/>
</dbReference>
<dbReference type="InterPro" id="IPR009056">
    <property type="entry name" value="Cyt_c-like_dom"/>
</dbReference>
<dbReference type="Gene3D" id="2.120.10.30">
    <property type="entry name" value="TolB, C-terminal domain"/>
    <property type="match status" value="1"/>
</dbReference>
<evidence type="ECO:0000259" key="7">
    <source>
        <dbReference type="PROSITE" id="PS51007"/>
    </source>
</evidence>
<evidence type="ECO:0000256" key="3">
    <source>
        <dbReference type="ARBA" id="ARBA00022729"/>
    </source>
</evidence>
<dbReference type="InterPro" id="IPR000601">
    <property type="entry name" value="PKD_dom"/>
</dbReference>
<dbReference type="EMBL" id="FMAR01000017">
    <property type="protein sequence ID" value="SCC59306.1"/>
    <property type="molecule type" value="Genomic_DNA"/>
</dbReference>
<feature type="domain" description="CBM6" evidence="8">
    <location>
        <begin position="968"/>
        <end position="1114"/>
    </location>
</feature>
<dbReference type="SUPFAM" id="SSF52317">
    <property type="entry name" value="Class I glutamine amidotransferase-like"/>
    <property type="match status" value="1"/>
</dbReference>
<dbReference type="InterPro" id="IPR005084">
    <property type="entry name" value="CBM6"/>
</dbReference>
<dbReference type="Proteomes" id="UP000242818">
    <property type="component" value="Unassembled WGS sequence"/>
</dbReference>
<evidence type="ECO:0000256" key="4">
    <source>
        <dbReference type="ARBA" id="ARBA00023004"/>
    </source>
</evidence>
<dbReference type="SMART" id="SM00089">
    <property type="entry name" value="PKD"/>
    <property type="match status" value="1"/>
</dbReference>
<dbReference type="GO" id="GO:0046872">
    <property type="term" value="F:metal ion binding"/>
    <property type="evidence" value="ECO:0007669"/>
    <property type="project" value="UniProtKB-KW"/>
</dbReference>
<feature type="domain" description="Cytochrome c" evidence="7">
    <location>
        <begin position="849"/>
        <end position="941"/>
    </location>
</feature>
<dbReference type="Pfam" id="PF18911">
    <property type="entry name" value="PKD_4"/>
    <property type="match status" value="1"/>
</dbReference>
<dbReference type="PANTHER" id="PTHR40469:SF2">
    <property type="entry name" value="GALACTOSE-BINDING DOMAIN-LIKE SUPERFAMILY PROTEIN"/>
    <property type="match status" value="1"/>
</dbReference>
<dbReference type="InterPro" id="IPR012938">
    <property type="entry name" value="Glc/Sorbosone_DH"/>
</dbReference>
<evidence type="ECO:0000256" key="2">
    <source>
        <dbReference type="ARBA" id="ARBA00022723"/>
    </source>
</evidence>
<dbReference type="CDD" id="cd00146">
    <property type="entry name" value="PKD"/>
    <property type="match status" value="1"/>
</dbReference>
<dbReference type="GO" id="GO:0020037">
    <property type="term" value="F:heme binding"/>
    <property type="evidence" value="ECO:0007669"/>
    <property type="project" value="InterPro"/>
</dbReference>
<dbReference type="InterPro" id="IPR013783">
    <property type="entry name" value="Ig-like_fold"/>
</dbReference>
<feature type="domain" description="PKD" evidence="6">
    <location>
        <begin position="724"/>
        <end position="792"/>
    </location>
</feature>
<dbReference type="InterPro" id="IPR006584">
    <property type="entry name" value="Cellulose-bd_IV"/>
</dbReference>
<keyword evidence="2 5" id="KW-0479">Metal-binding</keyword>
<dbReference type="STRING" id="1335309.GA0116948_11710"/>
<dbReference type="InterPro" id="IPR029010">
    <property type="entry name" value="ThuA-like"/>
</dbReference>
<protein>
    <submittedName>
        <fullName evidence="9">Cytochrome c</fullName>
    </submittedName>
</protein>
<evidence type="ECO:0000259" key="8">
    <source>
        <dbReference type="PROSITE" id="PS51175"/>
    </source>
</evidence>
<dbReference type="PANTHER" id="PTHR40469">
    <property type="entry name" value="SECRETED GLYCOSYL HYDROLASE"/>
    <property type="match status" value="1"/>
</dbReference>
<dbReference type="InterPro" id="IPR008979">
    <property type="entry name" value="Galactose-bd-like_sf"/>
</dbReference>
<keyword evidence="1 5" id="KW-0349">Heme</keyword>
<dbReference type="Pfam" id="PF07995">
    <property type="entry name" value="GSDH"/>
    <property type="match status" value="1"/>
</dbReference>
<dbReference type="Pfam" id="PF00034">
    <property type="entry name" value="Cytochrom_C"/>
    <property type="match status" value="1"/>
</dbReference>
<dbReference type="GO" id="GO:0009055">
    <property type="term" value="F:electron transfer activity"/>
    <property type="evidence" value="ECO:0007669"/>
    <property type="project" value="InterPro"/>
</dbReference>
<organism evidence="9 10">
    <name type="scientific">Chitinophaga costaii</name>
    <dbReference type="NCBI Taxonomy" id="1335309"/>
    <lineage>
        <taxon>Bacteria</taxon>
        <taxon>Pseudomonadati</taxon>
        <taxon>Bacteroidota</taxon>
        <taxon>Chitinophagia</taxon>
        <taxon>Chitinophagales</taxon>
        <taxon>Chitinophagaceae</taxon>
        <taxon>Chitinophaga</taxon>
    </lineage>
</organism>
<evidence type="ECO:0000256" key="5">
    <source>
        <dbReference type="PROSITE-ProRule" id="PRU00433"/>
    </source>
</evidence>
<dbReference type="Pfam" id="PF03422">
    <property type="entry name" value="CBM_6"/>
    <property type="match status" value="1"/>
</dbReference>
<dbReference type="InterPro" id="IPR036909">
    <property type="entry name" value="Cyt_c-like_dom_sf"/>
</dbReference>
<dbReference type="Gene3D" id="3.40.50.880">
    <property type="match status" value="1"/>
</dbReference>
<dbReference type="PROSITE" id="PS51175">
    <property type="entry name" value="CBM6"/>
    <property type="match status" value="1"/>
</dbReference>
<dbReference type="InterPro" id="IPR022409">
    <property type="entry name" value="PKD/Chitinase_dom"/>
</dbReference>
<dbReference type="InterPro" id="IPR035986">
    <property type="entry name" value="PKD_dom_sf"/>
</dbReference>
<dbReference type="SUPFAM" id="SSF49785">
    <property type="entry name" value="Galactose-binding domain-like"/>
    <property type="match status" value="1"/>
</dbReference>
<dbReference type="GO" id="GO:0030246">
    <property type="term" value="F:carbohydrate binding"/>
    <property type="evidence" value="ECO:0007669"/>
    <property type="project" value="InterPro"/>
</dbReference>
<dbReference type="InterPro" id="IPR011041">
    <property type="entry name" value="Quinoprot_gluc/sorb_DH_b-prop"/>
</dbReference>
<dbReference type="PROSITE" id="PS51007">
    <property type="entry name" value="CYTC"/>
    <property type="match status" value="1"/>
</dbReference>
<evidence type="ECO:0000313" key="10">
    <source>
        <dbReference type="Proteomes" id="UP000242818"/>
    </source>
</evidence>
<dbReference type="AlphaFoldDB" id="A0A1C4FTV9"/>
<dbReference type="SMART" id="SM00606">
    <property type="entry name" value="CBD_IV"/>
    <property type="match status" value="1"/>
</dbReference>
<dbReference type="PROSITE" id="PS50093">
    <property type="entry name" value="PKD"/>
    <property type="match status" value="1"/>
</dbReference>
<sequence length="1119" mass="122828">MLLFMTSMAKAVTPRVLVFSRTKGWHHASIPTAIAAIQKMGANNDFIVDTTTDATRFNDDTLRQYAAVIFCNTTGNVLNGVQQAAFERYIQAGGGYAGIHAAADTEYDWPWYGKLVGAWFESHPLNPGVRRATIDVSDKTHPASQSLPDRWERSDEWYNFKSWYPGIKVLASLDENSYDGGTNGSYHPISWYHTFDGGRAFYTGGGHTEESYSEPLFLAHLLGGIRYAMGNGAPLDYTKAYAKVTPDQNRFQKTILAGNLNSPMELAIAADGRVFFTTLFGNLYCYEPRQNRTRLVYKFPVSNVGGTGLIGIGLDPQFMRNGFLYLYYAPGGQTQEPIYFRLSRFSLVNNAINVRSEKVMLKVPVQKNSGSHHGGSIAWDRAGNLYLSTGDGSNPFPSDGYAPLDERPGPAHYSLDSQRGAGNTNDFKGKILRIHPEADGTYTIPAGNLFAKGTDSTKPEIYIMGTRNPYRIALNPKTDVLYWGDIGPDAGKDSERGPRGYDEFNQARKAGNFGWPYFVANNYAYAKWDFAKNIAGPKFDEKAPVNSSPNNTGLRVLPPAMPAMIWYPYAASPEWPELGVGGRCAIVGAFYTDDPHNHHPNKFPDYYDGSLFVADWMRNWVIALRFDSQENYVRNEAFMPANGDFRRPIDMAFGPDGQLYMLEYGSVYGAANEDAHLVRIAYNRGNRPPIAKAGIVDSAAMAQNNARSFLTTDRKQVPMLRSISGQAPLQVAFSAQGSADFDDDDTITYHWNFGADSARAVYTYTKPGIYKAILKVTDQQGLSATDTLLVKVGNTAPQVKIVADNVSFYKQPFHYHVSVTDAEDKQIAPSRIKVTCEYRATPGAAYNAGDQAPAPVSFPGKSLMAASDCKSCHLLNTAAVGPDFIAIAKRYKTQKGAVEKLGAKIIHGGAGAWGTDHVMSAHPQLSTADAQEIVKYIFSLTDKPAQRAKTIPASGTLVLKYNEAEPQGQYIIAASYTDKGGRVVGPLTGSDIITLRNQDVKAVYADAYVGFPRFRDKLSQGGHKAYLLLKQVDLSHIKQLTLSYASQDGGGQVVVRLDSQAGPVLNSTSFQATGGWDTYARIAVPLTQPVSGKHDVYIYAVKNSLPNDAILRFSDVVFE</sequence>
<name>A0A1C4FTV9_9BACT</name>
<dbReference type="InterPro" id="IPR011042">
    <property type="entry name" value="6-blade_b-propeller_TolB-like"/>
</dbReference>